<reference evidence="1" key="2">
    <citation type="journal article" date="2022" name="New Phytol.">
        <title>Evolutionary transition to the ectomycorrhizal habit in the genomes of a hyperdiverse lineage of mushroom-forming fungi.</title>
        <authorList>
            <person name="Looney B."/>
            <person name="Miyauchi S."/>
            <person name="Morin E."/>
            <person name="Drula E."/>
            <person name="Courty P.E."/>
            <person name="Kohler A."/>
            <person name="Kuo A."/>
            <person name="LaButti K."/>
            <person name="Pangilinan J."/>
            <person name="Lipzen A."/>
            <person name="Riley R."/>
            <person name="Andreopoulos W."/>
            <person name="He G."/>
            <person name="Johnson J."/>
            <person name="Nolan M."/>
            <person name="Tritt A."/>
            <person name="Barry K.W."/>
            <person name="Grigoriev I.V."/>
            <person name="Nagy L.G."/>
            <person name="Hibbett D."/>
            <person name="Henrissat B."/>
            <person name="Matheny P.B."/>
            <person name="Labbe J."/>
            <person name="Martin F.M."/>
        </authorList>
    </citation>
    <scope>NUCLEOTIDE SEQUENCE</scope>
    <source>
        <strain evidence="1">EC-137</strain>
    </source>
</reference>
<organism evidence="1 2">
    <name type="scientific">Vararia minispora EC-137</name>
    <dbReference type="NCBI Taxonomy" id="1314806"/>
    <lineage>
        <taxon>Eukaryota</taxon>
        <taxon>Fungi</taxon>
        <taxon>Dikarya</taxon>
        <taxon>Basidiomycota</taxon>
        <taxon>Agaricomycotina</taxon>
        <taxon>Agaricomycetes</taxon>
        <taxon>Russulales</taxon>
        <taxon>Lachnocladiaceae</taxon>
        <taxon>Vararia</taxon>
    </lineage>
</organism>
<dbReference type="EMBL" id="MU274118">
    <property type="protein sequence ID" value="KAI0026905.1"/>
    <property type="molecule type" value="Genomic_DNA"/>
</dbReference>
<proteinExistence type="predicted"/>
<evidence type="ECO:0000313" key="2">
    <source>
        <dbReference type="Proteomes" id="UP000814128"/>
    </source>
</evidence>
<protein>
    <submittedName>
        <fullName evidence="1">Pectin lyase fold/virulence factor</fullName>
    </submittedName>
</protein>
<comment type="caution">
    <text evidence="1">The sequence shown here is derived from an EMBL/GenBank/DDBJ whole genome shotgun (WGS) entry which is preliminary data.</text>
</comment>
<keyword evidence="1" id="KW-0456">Lyase</keyword>
<gene>
    <name evidence="1" type="ORF">K488DRAFT_81276</name>
</gene>
<evidence type="ECO:0000313" key="1">
    <source>
        <dbReference type="EMBL" id="KAI0026905.1"/>
    </source>
</evidence>
<name>A0ACB8Q622_9AGAM</name>
<reference evidence="1" key="1">
    <citation type="submission" date="2021-02" db="EMBL/GenBank/DDBJ databases">
        <authorList>
            <consortium name="DOE Joint Genome Institute"/>
            <person name="Ahrendt S."/>
            <person name="Looney B.P."/>
            <person name="Miyauchi S."/>
            <person name="Morin E."/>
            <person name="Drula E."/>
            <person name="Courty P.E."/>
            <person name="Chicoki N."/>
            <person name="Fauchery L."/>
            <person name="Kohler A."/>
            <person name="Kuo A."/>
            <person name="Labutti K."/>
            <person name="Pangilinan J."/>
            <person name="Lipzen A."/>
            <person name="Riley R."/>
            <person name="Andreopoulos W."/>
            <person name="He G."/>
            <person name="Johnson J."/>
            <person name="Barry K.W."/>
            <person name="Grigoriev I.V."/>
            <person name="Nagy L."/>
            <person name="Hibbett D."/>
            <person name="Henrissat B."/>
            <person name="Matheny P.B."/>
            <person name="Labbe J."/>
            <person name="Martin F."/>
        </authorList>
    </citation>
    <scope>NUCLEOTIDE SEQUENCE</scope>
    <source>
        <strain evidence="1">EC-137</strain>
    </source>
</reference>
<accession>A0ACB8Q622</accession>
<sequence length="400" mass="41766">MARLASLVLYLLGATLAYARPCTLRASGGDDGPAFTKAVLSSSCPTVMVPAGTNLSIATKMNMTGLRNKHISVQGIVSFTSSVSHWITSDGAFLIPFQNQSTFWLLGGSNVTLDGGGTLNGNGQVWYDAFASNSSLVRPIVLTVFQGNDVKIQNIHITQSPEWNNLVWQSTNVLYDNISINAQSTSSHSAKNTDGWNVYQSDSVTIQNSVIVNGDDCVAFKPNATNVLVQNLSCTGSHGISVGSLGQFPGVFDIVENVLAKNITMKDAQNGARIKCWAGSNVGSGIVKNVTFEGFVESNVDNPVVIDQCYMTSASECSKFPSNTLIQDIIFSDITGASSGSGGAEVASLACSPGGRCSNITVTGLSLTCSAPGHSTATYDCSNVVLSGSSASLFGTCSTT</sequence>
<keyword evidence="2" id="KW-1185">Reference proteome</keyword>
<dbReference type="Proteomes" id="UP000814128">
    <property type="component" value="Unassembled WGS sequence"/>
</dbReference>